<protein>
    <submittedName>
        <fullName evidence="3">Insulinase family protein</fullName>
    </submittedName>
</protein>
<feature type="domain" description="Peptidase M16 N-terminal" evidence="1">
    <location>
        <begin position="41"/>
        <end position="160"/>
    </location>
</feature>
<dbReference type="InterPro" id="IPR011249">
    <property type="entry name" value="Metalloenz_LuxS/M16"/>
</dbReference>
<dbReference type="PANTHER" id="PTHR11851:SF224">
    <property type="entry name" value="PROCESSING PROTEASE"/>
    <property type="match status" value="1"/>
</dbReference>
<dbReference type="RefSeq" id="WP_254170202.1">
    <property type="nucleotide sequence ID" value="NZ_JAHESF010000077.1"/>
</dbReference>
<name>A0AAP2DS21_9BACT</name>
<sequence length="419" mass="47690">MLDRKSAPGYVQDTSFDLIKPQQTSLPNGVDIFFIHGGSQDVLKIELTFKAGRWFETTWGAAHFTSHLLAKGTKNKSSFEIAQWFDRYGAHLEVNAGLDMVSISLYTLTKNLQPVIGLLQEILQQPVFPEKELEQSKSIYIQNLKVNHEKTSFLAAKHFRKNLFGEDHPYGKEIEEGDVNNLQQKDLFDHFNTRIQHFSVFVSGKFDRTDEALIADTFSKWKPGAVAEGKTKPVNLKPASERIEKEGSVQSSLRMGTRSVLRTHPDYAKVVFVSHILGGYFGSRLMKNIREEKGLTYGIHASLQPLRHDSYLAIGADVNKENVDLAFSEIRKELKRLREEKISFDELETARNHFIGSLQSELTTPFAHADKLRAIYLYGLPADYFQRMIATVQQTSVAQVMETSEQYFNEEKFFEIAVG</sequence>
<dbReference type="InterPro" id="IPR007863">
    <property type="entry name" value="Peptidase_M16_C"/>
</dbReference>
<dbReference type="AlphaFoldDB" id="A0AAP2DS21"/>
<dbReference type="GO" id="GO:0046872">
    <property type="term" value="F:metal ion binding"/>
    <property type="evidence" value="ECO:0007669"/>
    <property type="project" value="InterPro"/>
</dbReference>
<dbReference type="EMBL" id="JAHESF010000077">
    <property type="protein sequence ID" value="MBT1701521.1"/>
    <property type="molecule type" value="Genomic_DNA"/>
</dbReference>
<gene>
    <name evidence="3" type="ORF">KK083_31805</name>
</gene>
<dbReference type="InterPro" id="IPR011765">
    <property type="entry name" value="Pept_M16_N"/>
</dbReference>
<evidence type="ECO:0000313" key="4">
    <source>
        <dbReference type="Proteomes" id="UP001319200"/>
    </source>
</evidence>
<feature type="domain" description="Peptidase M16 C-terminal" evidence="2">
    <location>
        <begin position="197"/>
        <end position="352"/>
    </location>
</feature>
<dbReference type="InterPro" id="IPR050361">
    <property type="entry name" value="MPP/UQCRC_Complex"/>
</dbReference>
<comment type="caution">
    <text evidence="3">The sequence shown here is derived from an EMBL/GenBank/DDBJ whole genome shotgun (WGS) entry which is preliminary data.</text>
</comment>
<evidence type="ECO:0000259" key="1">
    <source>
        <dbReference type="Pfam" id="PF00675"/>
    </source>
</evidence>
<keyword evidence="4" id="KW-1185">Reference proteome</keyword>
<dbReference type="Pfam" id="PF00675">
    <property type="entry name" value="Peptidase_M16"/>
    <property type="match status" value="1"/>
</dbReference>
<reference evidence="3 4" key="1">
    <citation type="submission" date="2021-05" db="EMBL/GenBank/DDBJ databases">
        <title>A Polyphasic approach of four new species of the genus Ohtaekwangia: Ohtaekwangia histidinii sp. nov., Ohtaekwangia cretensis sp. nov., Ohtaekwangia indiensis sp. nov., Ohtaekwangia reichenbachii sp. nov. from diverse environment.</title>
        <authorList>
            <person name="Octaviana S."/>
        </authorList>
    </citation>
    <scope>NUCLEOTIDE SEQUENCE [LARGE SCALE GENOMIC DNA]</scope>
    <source>
        <strain evidence="3 4">PWU4</strain>
    </source>
</reference>
<accession>A0AAP2DS21</accession>
<dbReference type="Proteomes" id="UP001319200">
    <property type="component" value="Unassembled WGS sequence"/>
</dbReference>
<dbReference type="Gene3D" id="3.30.830.10">
    <property type="entry name" value="Metalloenzyme, LuxS/M16 peptidase-like"/>
    <property type="match status" value="2"/>
</dbReference>
<organism evidence="3 4">
    <name type="scientific">Chryseosolibacter histidini</name>
    <dbReference type="NCBI Taxonomy" id="2782349"/>
    <lineage>
        <taxon>Bacteria</taxon>
        <taxon>Pseudomonadati</taxon>
        <taxon>Bacteroidota</taxon>
        <taxon>Cytophagia</taxon>
        <taxon>Cytophagales</taxon>
        <taxon>Chryseotaleaceae</taxon>
        <taxon>Chryseosolibacter</taxon>
    </lineage>
</organism>
<evidence type="ECO:0000259" key="2">
    <source>
        <dbReference type="Pfam" id="PF05193"/>
    </source>
</evidence>
<dbReference type="PANTHER" id="PTHR11851">
    <property type="entry name" value="METALLOPROTEASE"/>
    <property type="match status" value="1"/>
</dbReference>
<dbReference type="SUPFAM" id="SSF63411">
    <property type="entry name" value="LuxS/MPP-like metallohydrolase"/>
    <property type="match status" value="2"/>
</dbReference>
<proteinExistence type="predicted"/>
<evidence type="ECO:0000313" key="3">
    <source>
        <dbReference type="EMBL" id="MBT1701521.1"/>
    </source>
</evidence>
<dbReference type="Pfam" id="PF05193">
    <property type="entry name" value="Peptidase_M16_C"/>
    <property type="match status" value="1"/>
</dbReference>